<dbReference type="Proteomes" id="UP000075670">
    <property type="component" value="Unassembled WGS sequence"/>
</dbReference>
<sequence>MIDFNSVDELIAHLRAEGVKGERFATRFILVQGCRAWDDLVLKLTYEVDRVARLSEFCSGPDVFPDMTRLQKYLKEEASGCHSVLLIPLAECIRLDPESAEVIRYLAEWPAEKIRRLYIPLLSAEEFFFPEISRVSRYREGLLPDIWSLRGEGSSEIIVAPFPAGSGERPVAEGIKEYLSQWERGSVRKVWLITAMAAWLPVRRVWSECRVRVYPSSFDYVRRNVSWEELMEEWGSPGDWEWLADQVREGDSLDLVAGRLLNVAGYNAQQLFTLWQDLDERGRWLVWLWSKARSRPGSYLHHVLGRSSGLSDFSYNAVMTIFALPRSLSFSRERKELLERLGVNLMPAEFWERYRELTDPLDRVAVLTDLSVAEREQLVLCAGELLAGYAPDLWWEYLEVAFSKLTWYLQPAITGDEFVDAYFSAYNRCRLKDRADEELAILISKWADQQLLWSYPTRSDLLARQRSAGAKVLWVDAMGAEWMGLLTQLLTMSGQVECEVIIARANLPTITEANREWEDGEEVMRGLDDIAHHYAYQFPQSYLKAVEVIEEVAYRAQVLLSQCPAVVITSDHGLSRFAATSEAKVEAPEGARVEVRGRYAFLKEDNLDGSYNDMWVMEEGAAYLLTHNRFRGGSASPGEVHSGATPEECLTPVIIVRKTSAETQPRFELVTAKVKLNARGEGVLTVSCNRKVAGVELRVAGRVLPGQSTADFTWSFPLKGWKAGKYTGKLYSASQLVGEIAFEAVKGIIQNDLGL</sequence>
<evidence type="ECO:0000313" key="2">
    <source>
        <dbReference type="EMBL" id="KYH31870.1"/>
    </source>
</evidence>
<evidence type="ECO:0000313" key="3">
    <source>
        <dbReference type="Proteomes" id="UP000075670"/>
    </source>
</evidence>
<accession>A0A151AWE6</accession>
<gene>
    <name evidence="2" type="ORF">MOMUL_20140</name>
</gene>
<name>A0A151AWE6_9FIRM</name>
<dbReference type="Pfam" id="PF25263">
    <property type="entry name" value="DUF7863"/>
    <property type="match status" value="1"/>
</dbReference>
<dbReference type="OrthoDB" id="2015940at2"/>
<dbReference type="EMBL" id="LTBC01000007">
    <property type="protein sequence ID" value="KYH31870.1"/>
    <property type="molecule type" value="Genomic_DNA"/>
</dbReference>
<dbReference type="NCBIfam" id="NF033445">
    <property type="entry name" value="BREX_PglZ_4"/>
    <property type="match status" value="1"/>
</dbReference>
<feature type="domain" description="DUF7863" evidence="1">
    <location>
        <begin position="225"/>
        <end position="380"/>
    </location>
</feature>
<dbReference type="RefSeq" id="WP_062284550.1">
    <property type="nucleotide sequence ID" value="NZ_LTBC01000007.1"/>
</dbReference>
<dbReference type="InterPro" id="IPR057185">
    <property type="entry name" value="DUF7863"/>
</dbReference>
<keyword evidence="3" id="KW-1185">Reference proteome</keyword>
<evidence type="ECO:0000259" key="1">
    <source>
        <dbReference type="Pfam" id="PF25263"/>
    </source>
</evidence>
<organism evidence="2 3">
    <name type="scientific">Moorella mulderi DSM 14980</name>
    <dbReference type="NCBI Taxonomy" id="1122241"/>
    <lineage>
        <taxon>Bacteria</taxon>
        <taxon>Bacillati</taxon>
        <taxon>Bacillota</taxon>
        <taxon>Clostridia</taxon>
        <taxon>Neomoorellales</taxon>
        <taxon>Neomoorellaceae</taxon>
        <taxon>Neomoorella</taxon>
    </lineage>
</organism>
<reference evidence="2 3" key="1">
    <citation type="submission" date="2016-02" db="EMBL/GenBank/DDBJ databases">
        <title>Genome sequence of Moorella mulderi DSM 14980.</title>
        <authorList>
            <person name="Poehlein A."/>
            <person name="Daniel R."/>
        </authorList>
    </citation>
    <scope>NUCLEOTIDE SEQUENCE [LARGE SCALE GENOMIC DNA]</scope>
    <source>
        <strain evidence="2 3">DSM 14980</strain>
    </source>
</reference>
<protein>
    <recommendedName>
        <fullName evidence="1">DUF7863 domain-containing protein</fullName>
    </recommendedName>
</protein>
<dbReference type="AlphaFoldDB" id="A0A151AWE6"/>
<proteinExistence type="predicted"/>
<comment type="caution">
    <text evidence="2">The sequence shown here is derived from an EMBL/GenBank/DDBJ whole genome shotgun (WGS) entry which is preliminary data.</text>
</comment>
<dbReference type="PATRIC" id="fig|1122241.3.peg.2144"/>